<keyword evidence="2" id="KW-1185">Reference proteome</keyword>
<organism evidence="1 2">
    <name type="scientific">Cyanobium usitatum str. Tous</name>
    <dbReference type="NCBI Taxonomy" id="2116684"/>
    <lineage>
        <taxon>Bacteria</taxon>
        <taxon>Bacillati</taxon>
        <taxon>Cyanobacteriota</taxon>
        <taxon>Cyanophyceae</taxon>
        <taxon>Synechococcales</taxon>
        <taxon>Prochlorococcaceae</taxon>
        <taxon>Cyanobium</taxon>
    </lineage>
</organism>
<reference evidence="1 2" key="1">
    <citation type="journal article" date="2018" name="Environ. Microbiol.">
        <title>Ecological and genomic features of two widespread freshwater picocyanobacteria.</title>
        <authorList>
            <person name="Cabello-Yeves P.J."/>
            <person name="Picazo A."/>
            <person name="Camacho A."/>
            <person name="Callieri C."/>
            <person name="Rosselli R."/>
            <person name="Roda-Garcia J.J."/>
            <person name="Coutinho F.H."/>
            <person name="Rodriguez-Valera F."/>
        </authorList>
    </citation>
    <scope>NUCLEOTIDE SEQUENCE [LARGE SCALE GENOMIC DNA]</scope>
    <source>
        <strain evidence="1 2">Tous</strain>
    </source>
</reference>
<evidence type="ECO:0000313" key="1">
    <source>
        <dbReference type="EMBL" id="PSJ04134.1"/>
    </source>
</evidence>
<dbReference type="Proteomes" id="UP000243002">
    <property type="component" value="Unassembled WGS sequence"/>
</dbReference>
<dbReference type="AlphaFoldDB" id="A0A2P7MSB2"/>
<evidence type="ECO:0008006" key="3">
    <source>
        <dbReference type="Google" id="ProtNLM"/>
    </source>
</evidence>
<dbReference type="EMBL" id="PXXO01000015">
    <property type="protein sequence ID" value="PSJ04134.1"/>
    <property type="molecule type" value="Genomic_DNA"/>
</dbReference>
<comment type="caution">
    <text evidence="1">The sequence shown here is derived from an EMBL/GenBank/DDBJ whole genome shotgun (WGS) entry which is preliminary data.</text>
</comment>
<accession>A0A2P7MSB2</accession>
<dbReference type="InterPro" id="IPR022222">
    <property type="entry name" value="DUF3747"/>
</dbReference>
<proteinExistence type="predicted"/>
<evidence type="ECO:0000313" key="2">
    <source>
        <dbReference type="Proteomes" id="UP000243002"/>
    </source>
</evidence>
<dbReference type="RefSeq" id="WP_106632877.1">
    <property type="nucleotide sequence ID" value="NZ_PXXO01000015.1"/>
</dbReference>
<dbReference type="OrthoDB" id="9759810at2"/>
<name>A0A2P7MSB2_9CYAN</name>
<sequence length="246" mass="27145">MDPSKPGLTRSQAERRTYRPWRNALLAGAALAALTPWAEAANLFNSRPLDASRFAVLARPLGRNDWNLLVLEQIQPQPRCWEERPDGLIDPALNRFNFTGICSRYLDSNGYSLRIGDQDLASRYRLQLRQSGNELQLQASTPSDPTTLVVARAKVPLRDRDGFVSLKLEAGWDLQRRSFGEQTLNHLYFANAAPLPQLLAAASGISQPPARPGAQLGLRPPVAPPNLLAQGTGQGPIRLPVIPFRD</sequence>
<gene>
    <name evidence="1" type="ORF">C7K55_11515</name>
</gene>
<dbReference type="Pfam" id="PF12565">
    <property type="entry name" value="DUF3747"/>
    <property type="match status" value="1"/>
</dbReference>
<protein>
    <recommendedName>
        <fullName evidence="3">DUF3747 domain-containing protein</fullName>
    </recommendedName>
</protein>